<dbReference type="RefSeq" id="XP_065647862.1">
    <property type="nucleotide sequence ID" value="XM_065791790.1"/>
</dbReference>
<reference evidence="16" key="1">
    <citation type="submission" date="2025-05" db="UniProtKB">
        <authorList>
            <consortium name="RefSeq"/>
        </authorList>
    </citation>
    <scope>NUCLEOTIDE SEQUENCE [LARGE SCALE GENOMIC DNA]</scope>
</reference>
<evidence type="ECO:0000256" key="4">
    <source>
        <dbReference type="ARBA" id="ARBA00022723"/>
    </source>
</evidence>
<comment type="similarity">
    <text evidence="10">Belongs to the protein kinase superfamily. Ser/Thr protein kinase family. GCN2 subfamily.</text>
</comment>
<dbReference type="SMART" id="SM00220">
    <property type="entry name" value="S_TKc"/>
    <property type="match status" value="1"/>
</dbReference>
<dbReference type="PROSITE" id="PS50011">
    <property type="entry name" value="PROTEIN_KINASE_DOM"/>
    <property type="match status" value="1"/>
</dbReference>
<keyword evidence="14" id="KW-0472">Membrane</keyword>
<evidence type="ECO:0000256" key="9">
    <source>
        <dbReference type="ARBA" id="ARBA00023306"/>
    </source>
</evidence>
<keyword evidence="16" id="KW-1185">Reference proteome</keyword>
<comment type="catalytic activity">
    <reaction evidence="12">
        <text>L-seryl-[protein] + ATP = O-phospho-L-seryl-[protein] + ADP + H(+)</text>
        <dbReference type="Rhea" id="RHEA:17989"/>
        <dbReference type="Rhea" id="RHEA-COMP:9863"/>
        <dbReference type="Rhea" id="RHEA-COMP:11604"/>
        <dbReference type="ChEBI" id="CHEBI:15378"/>
        <dbReference type="ChEBI" id="CHEBI:29999"/>
        <dbReference type="ChEBI" id="CHEBI:30616"/>
        <dbReference type="ChEBI" id="CHEBI:83421"/>
        <dbReference type="ChEBI" id="CHEBI:456216"/>
        <dbReference type="EC" id="2.7.11.1"/>
    </reaction>
</comment>
<dbReference type="Pfam" id="PF00069">
    <property type="entry name" value="Pkinase"/>
    <property type="match status" value="1"/>
</dbReference>
<sequence length="516" mass="58356">MSMSTTTPRPIPIIIDELTFSRKKSGTRCLESHVPKSPIKSIPPISRIFRHRNLSTPGALSVSFRQSGLQSGSASIASPSYKNVDKLYFDQCFTKLSKLGSGSFGDVYKVQSKDDGKLYAVKKSRECFRGDFDRKQRLEEVNKNELLQGHVNCVQFYKAWEERGFLYIQTELCEMSLKEYAESVQVVEEKEIWNMLVDLCKGLKHIHDSQFIHMDIKPANLFLGRDGHYKIGDFGLVVELSRDLSDAMDGDSKYLAPELMEGNFSKAADIFSLGITILELACRLELPNGGALWHRLRNNQLPIEFTQGLSDDLILLITTLMNSNPKLRPTVDDILKWPCIKQAEWKRGSKNILAVIYKPFHWIYLMISLIYHFFLSKIFKNQNKINSKTHLTSSPKSNFNSSYDLLINKTKSNSASLSPICSSKNIDVSQRSPLLQGISKEKDSPLLGSLNRDYKWKISSDVTPKNSLNVSMDCSPPTAPLADMAVRSRLFLTSSEDDEVQIVPKNLLNSFNSSEL</sequence>
<dbReference type="InterPro" id="IPR011009">
    <property type="entry name" value="Kinase-like_dom_sf"/>
</dbReference>
<evidence type="ECO:0000256" key="10">
    <source>
        <dbReference type="ARBA" id="ARBA00037982"/>
    </source>
</evidence>
<dbReference type="PROSITE" id="PS00107">
    <property type="entry name" value="PROTEIN_KINASE_ATP"/>
    <property type="match status" value="1"/>
</dbReference>
<evidence type="ECO:0000256" key="7">
    <source>
        <dbReference type="ARBA" id="ARBA00022840"/>
    </source>
</evidence>
<dbReference type="InterPro" id="IPR008271">
    <property type="entry name" value="Ser/Thr_kinase_AS"/>
</dbReference>
<evidence type="ECO:0000256" key="1">
    <source>
        <dbReference type="ARBA" id="ARBA00012513"/>
    </source>
</evidence>
<comment type="catalytic activity">
    <reaction evidence="11">
        <text>L-threonyl-[protein] + ATP = O-phospho-L-threonyl-[protein] + ADP + H(+)</text>
        <dbReference type="Rhea" id="RHEA:46608"/>
        <dbReference type="Rhea" id="RHEA-COMP:11060"/>
        <dbReference type="Rhea" id="RHEA-COMP:11605"/>
        <dbReference type="ChEBI" id="CHEBI:15378"/>
        <dbReference type="ChEBI" id="CHEBI:30013"/>
        <dbReference type="ChEBI" id="CHEBI:30616"/>
        <dbReference type="ChEBI" id="CHEBI:61977"/>
        <dbReference type="ChEBI" id="CHEBI:456216"/>
        <dbReference type="EC" id="2.7.11.1"/>
    </reaction>
</comment>
<evidence type="ECO:0000256" key="6">
    <source>
        <dbReference type="ARBA" id="ARBA00022777"/>
    </source>
</evidence>
<reference evidence="17" key="2">
    <citation type="submission" date="2025-08" db="UniProtKB">
        <authorList>
            <consortium name="RefSeq"/>
        </authorList>
    </citation>
    <scope>IDENTIFICATION</scope>
</reference>
<evidence type="ECO:0000256" key="8">
    <source>
        <dbReference type="ARBA" id="ARBA00022842"/>
    </source>
</evidence>
<gene>
    <name evidence="17" type="primary">LOC100197452</name>
</gene>
<evidence type="ECO:0000256" key="14">
    <source>
        <dbReference type="SAM" id="Phobius"/>
    </source>
</evidence>
<evidence type="ECO:0000256" key="3">
    <source>
        <dbReference type="ARBA" id="ARBA00022679"/>
    </source>
</evidence>
<dbReference type="PANTHER" id="PTHR11042:SF183">
    <property type="entry name" value="MEMBRANE-ASSOCIATED TYROSINE- AND THREONINE-SPECIFIC CDC2-INHIBITORY KINASE"/>
    <property type="match status" value="1"/>
</dbReference>
<feature type="binding site" evidence="13">
    <location>
        <position position="123"/>
    </location>
    <ligand>
        <name>ATP</name>
        <dbReference type="ChEBI" id="CHEBI:30616"/>
    </ligand>
</feature>
<feature type="transmembrane region" description="Helical" evidence="14">
    <location>
        <begin position="360"/>
        <end position="379"/>
    </location>
</feature>
<evidence type="ECO:0000256" key="2">
    <source>
        <dbReference type="ARBA" id="ARBA00022527"/>
    </source>
</evidence>
<dbReference type="EC" id="2.7.11.1" evidence="1"/>
<accession>A0ABM4BFV5</accession>
<keyword evidence="3" id="KW-0808">Transferase</keyword>
<dbReference type="InterPro" id="IPR017441">
    <property type="entry name" value="Protein_kinase_ATP_BS"/>
</dbReference>
<keyword evidence="14" id="KW-0812">Transmembrane</keyword>
<evidence type="ECO:0000313" key="16">
    <source>
        <dbReference type="Proteomes" id="UP001652625"/>
    </source>
</evidence>
<dbReference type="PANTHER" id="PTHR11042">
    <property type="entry name" value="EUKARYOTIC TRANSLATION INITIATION FACTOR 2-ALPHA KINASE EIF2-ALPHA KINASE -RELATED"/>
    <property type="match status" value="1"/>
</dbReference>
<organism evidence="16 17">
    <name type="scientific">Hydra vulgaris</name>
    <name type="common">Hydra</name>
    <name type="synonym">Hydra attenuata</name>
    <dbReference type="NCBI Taxonomy" id="6087"/>
    <lineage>
        <taxon>Eukaryota</taxon>
        <taxon>Metazoa</taxon>
        <taxon>Cnidaria</taxon>
        <taxon>Hydrozoa</taxon>
        <taxon>Hydroidolina</taxon>
        <taxon>Anthoathecata</taxon>
        <taxon>Aplanulata</taxon>
        <taxon>Hydridae</taxon>
        <taxon>Hydra</taxon>
    </lineage>
</organism>
<protein>
    <recommendedName>
        <fullName evidence="1">non-specific serine/threonine protein kinase</fullName>
        <ecNumber evidence="1">2.7.11.1</ecNumber>
    </recommendedName>
</protein>
<evidence type="ECO:0000256" key="12">
    <source>
        <dbReference type="ARBA" id="ARBA00048679"/>
    </source>
</evidence>
<keyword evidence="5 13" id="KW-0547">Nucleotide-binding</keyword>
<keyword evidence="2" id="KW-0723">Serine/threonine-protein kinase</keyword>
<name>A0ABM4BFV5_HYDVU</name>
<evidence type="ECO:0000256" key="5">
    <source>
        <dbReference type="ARBA" id="ARBA00022741"/>
    </source>
</evidence>
<feature type="domain" description="Protein kinase" evidence="15">
    <location>
        <begin position="93"/>
        <end position="340"/>
    </location>
</feature>
<evidence type="ECO:0000313" key="17">
    <source>
        <dbReference type="RefSeq" id="XP_065647862.1"/>
    </source>
</evidence>
<dbReference type="Proteomes" id="UP001652625">
    <property type="component" value="Chromosome 02"/>
</dbReference>
<evidence type="ECO:0000259" key="15">
    <source>
        <dbReference type="PROSITE" id="PS50011"/>
    </source>
</evidence>
<dbReference type="SUPFAM" id="SSF56112">
    <property type="entry name" value="Protein kinase-like (PK-like)"/>
    <property type="match status" value="1"/>
</dbReference>
<dbReference type="PROSITE" id="PS00108">
    <property type="entry name" value="PROTEIN_KINASE_ST"/>
    <property type="match status" value="1"/>
</dbReference>
<dbReference type="InterPro" id="IPR000719">
    <property type="entry name" value="Prot_kinase_dom"/>
</dbReference>
<keyword evidence="8" id="KW-0460">Magnesium</keyword>
<evidence type="ECO:0000256" key="11">
    <source>
        <dbReference type="ARBA" id="ARBA00047899"/>
    </source>
</evidence>
<keyword evidence="9" id="KW-0131">Cell cycle</keyword>
<keyword evidence="14" id="KW-1133">Transmembrane helix</keyword>
<dbReference type="GO" id="GO:0016301">
    <property type="term" value="F:kinase activity"/>
    <property type="evidence" value="ECO:0007669"/>
    <property type="project" value="UniProtKB-KW"/>
</dbReference>
<keyword evidence="7 13" id="KW-0067">ATP-binding</keyword>
<dbReference type="Gene3D" id="3.30.200.20">
    <property type="entry name" value="Phosphorylase Kinase, domain 1"/>
    <property type="match status" value="1"/>
</dbReference>
<proteinExistence type="inferred from homology"/>
<dbReference type="GeneID" id="100197452"/>
<dbReference type="InterPro" id="IPR050339">
    <property type="entry name" value="CC_SR_Kinase"/>
</dbReference>
<keyword evidence="6 17" id="KW-0418">Kinase</keyword>
<keyword evidence="4" id="KW-0479">Metal-binding</keyword>
<dbReference type="Gene3D" id="1.10.510.10">
    <property type="entry name" value="Transferase(Phosphotransferase) domain 1"/>
    <property type="match status" value="1"/>
</dbReference>
<evidence type="ECO:0000256" key="13">
    <source>
        <dbReference type="PROSITE-ProRule" id="PRU10141"/>
    </source>
</evidence>